<protein>
    <submittedName>
        <fullName evidence="3">Uncharacterized protein</fullName>
    </submittedName>
</protein>
<evidence type="ECO:0000256" key="1">
    <source>
        <dbReference type="SAM" id="MobiDB-lite"/>
    </source>
</evidence>
<accession>A0ABT1XUC7</accession>
<dbReference type="PROSITE" id="PS51257">
    <property type="entry name" value="PROKAR_LIPOPROTEIN"/>
    <property type="match status" value="1"/>
</dbReference>
<dbReference type="RefSeq" id="WP_257597198.1">
    <property type="nucleotide sequence ID" value="NZ_JANKHH010000012.1"/>
</dbReference>
<proteinExistence type="predicted"/>
<dbReference type="EMBL" id="JANKHH010000012">
    <property type="protein sequence ID" value="MCR2835301.1"/>
    <property type="molecule type" value="Genomic_DNA"/>
</dbReference>
<evidence type="ECO:0000313" key="3">
    <source>
        <dbReference type="EMBL" id="MCR2835301.1"/>
    </source>
</evidence>
<gene>
    <name evidence="3" type="ORF">NSO95_15255</name>
</gene>
<comment type="caution">
    <text evidence="3">The sequence shown here is derived from an EMBL/GenBank/DDBJ whole genome shotgun (WGS) entry which is preliminary data.</text>
</comment>
<feature type="signal peptide" evidence="2">
    <location>
        <begin position="1"/>
        <end position="23"/>
    </location>
</feature>
<keyword evidence="2" id="KW-0732">Signal</keyword>
<evidence type="ECO:0000313" key="4">
    <source>
        <dbReference type="Proteomes" id="UP001206067"/>
    </source>
</evidence>
<dbReference type="Proteomes" id="UP001206067">
    <property type="component" value="Unassembled WGS sequence"/>
</dbReference>
<evidence type="ECO:0000256" key="2">
    <source>
        <dbReference type="SAM" id="SignalP"/>
    </source>
</evidence>
<keyword evidence="4" id="KW-1185">Reference proteome</keyword>
<feature type="compositionally biased region" description="Low complexity" evidence="1">
    <location>
        <begin position="457"/>
        <end position="468"/>
    </location>
</feature>
<feature type="region of interest" description="Disordered" evidence="1">
    <location>
        <begin position="446"/>
        <end position="468"/>
    </location>
</feature>
<feature type="chain" id="PRO_5045999602" evidence="2">
    <location>
        <begin position="24"/>
        <end position="726"/>
    </location>
</feature>
<sequence>MRGKTNVKLAGVAGLAIPLAAMVAGCASIDTGVVDYRRAEPPTNVAQVMANYPTRDCVPEERANNRPQACDPLLGARLFRKNVSRQPGFQRNDVYSIRLDHGFIDFTAEFGFTPGNLSGGRSPFRSNAEIVILARAFEFGAKEAKAAEGTEQSQSSNEAAFLDLDSASLNSARVIYYSPDVENEQSLNFSNIPIVAPTSYNGRPIGIQIIVLELDQISTQMTGLLSSLASLGQTAGSLPTGPAADILTELGKSLLESNQDDIIFEYRFVLDQSSAGNEWRYPSFEDGRYVLRRMHHRDKDMVWRNLILDHNTGQLFYYTDPTTETHPELDSAIDAIGEAAKWQEIAERSAARLVDTAVAVQRQPDNEALRKAHLRAAEDAKRDVEAASKASTTAKGVLAAIASDSSTPKFTVALAAVTSVVSDAERSATLAKTNTADAETRARELANANSGEGPTKATAANNASSAAHSSQTATSAMWASASARSSALQLALQQDNIRDGRYRPYRQDTYFTINIIKHSGTEAEAVYAFRTFENLKSATAADANRLDTTISTIQANVASRTKDARGDAAVRDLTALWESITGLAQRVGSTKPDAAGLDQSFCRPIPGLQNQHFQSSNKLAQELNSFKQKWDETVNLDPSEVRFGANDRLRVAGNVGGFFAALYSEANIKKTSDTSFVVVTKDDFTSAATFNTFVQQEIEDRTVDYANLFVPKDCASAIAAGIAEPL</sequence>
<name>A0ABT1XUC7_9SPHN</name>
<reference evidence="3 4" key="1">
    <citation type="submission" date="2022-08" db="EMBL/GenBank/DDBJ databases">
        <title>Polyphasic taxonomy analysis of Qipengyuania sp.RS5-5.</title>
        <authorList>
            <person name="Xamxidin M."/>
            <person name="Wu M."/>
        </authorList>
    </citation>
    <scope>NUCLEOTIDE SEQUENCE [LARGE SCALE GENOMIC DNA]</scope>
    <source>
        <strain evidence="3 4">RS5-5</strain>
    </source>
</reference>
<organism evidence="3 4">
    <name type="scientific">Parerythrobacter lacustris</name>
    <dbReference type="NCBI Taxonomy" id="2969984"/>
    <lineage>
        <taxon>Bacteria</taxon>
        <taxon>Pseudomonadati</taxon>
        <taxon>Pseudomonadota</taxon>
        <taxon>Alphaproteobacteria</taxon>
        <taxon>Sphingomonadales</taxon>
        <taxon>Erythrobacteraceae</taxon>
        <taxon>Parerythrobacter</taxon>
    </lineage>
</organism>